<dbReference type="NCBIfam" id="NF006181">
    <property type="entry name" value="PRK08314.1"/>
    <property type="match status" value="1"/>
</dbReference>
<organism evidence="3 4">
    <name type="scientific">Bordetella genomosp. 8</name>
    <dbReference type="NCBI Taxonomy" id="1416806"/>
    <lineage>
        <taxon>Bacteria</taxon>
        <taxon>Pseudomonadati</taxon>
        <taxon>Pseudomonadota</taxon>
        <taxon>Betaproteobacteria</taxon>
        <taxon>Burkholderiales</taxon>
        <taxon>Alcaligenaceae</taxon>
        <taxon>Bordetella</taxon>
    </lineage>
</organism>
<protein>
    <recommendedName>
        <fullName evidence="5">Long-chain fatty acid--CoA ligase</fullName>
    </recommendedName>
</protein>
<dbReference type="Gene3D" id="3.30.300.30">
    <property type="match status" value="1"/>
</dbReference>
<dbReference type="InterPro" id="IPR042099">
    <property type="entry name" value="ANL_N_sf"/>
</dbReference>
<dbReference type="Proteomes" id="UP000194151">
    <property type="component" value="Chromosome"/>
</dbReference>
<dbReference type="EMBL" id="CP021108">
    <property type="protein sequence ID" value="ARP79611.1"/>
    <property type="molecule type" value="Genomic_DNA"/>
</dbReference>
<gene>
    <name evidence="3" type="ORF">CAL12_01390</name>
</gene>
<name>A0A1W6YEZ2_9BORD</name>
<dbReference type="RefSeq" id="WP_086062844.1">
    <property type="nucleotide sequence ID" value="NZ_CP021108.1"/>
</dbReference>
<evidence type="ECO:0000313" key="4">
    <source>
        <dbReference type="Proteomes" id="UP000194151"/>
    </source>
</evidence>
<dbReference type="Pfam" id="PF00501">
    <property type="entry name" value="AMP-binding"/>
    <property type="match status" value="1"/>
</dbReference>
<proteinExistence type="predicted"/>
<dbReference type="InterPro" id="IPR000873">
    <property type="entry name" value="AMP-dep_synth/lig_dom"/>
</dbReference>
<dbReference type="PANTHER" id="PTHR43767:SF1">
    <property type="entry name" value="NONRIBOSOMAL PEPTIDE SYNTHASE PES1 (EUROFUNG)-RELATED"/>
    <property type="match status" value="1"/>
</dbReference>
<dbReference type="Pfam" id="PF13193">
    <property type="entry name" value="AMP-binding_C"/>
    <property type="match status" value="1"/>
</dbReference>
<evidence type="ECO:0000259" key="1">
    <source>
        <dbReference type="Pfam" id="PF00501"/>
    </source>
</evidence>
<keyword evidence="4" id="KW-1185">Reference proteome</keyword>
<dbReference type="AlphaFoldDB" id="A0A1W6YEZ2"/>
<dbReference type="InterPro" id="IPR045851">
    <property type="entry name" value="AMP-bd_C_sf"/>
</dbReference>
<dbReference type="PROSITE" id="PS00455">
    <property type="entry name" value="AMP_BINDING"/>
    <property type="match status" value="1"/>
</dbReference>
<evidence type="ECO:0008006" key="5">
    <source>
        <dbReference type="Google" id="ProtNLM"/>
    </source>
</evidence>
<dbReference type="InterPro" id="IPR050237">
    <property type="entry name" value="ATP-dep_AMP-bd_enzyme"/>
</dbReference>
<dbReference type="Gene3D" id="3.40.50.12780">
    <property type="entry name" value="N-terminal domain of ligase-like"/>
    <property type="match status" value="1"/>
</dbReference>
<dbReference type="STRING" id="1416806.CAL12_01390"/>
<feature type="domain" description="AMP-dependent synthetase/ligase" evidence="1">
    <location>
        <begin position="30"/>
        <end position="399"/>
    </location>
</feature>
<evidence type="ECO:0000259" key="2">
    <source>
        <dbReference type="Pfam" id="PF13193"/>
    </source>
</evidence>
<dbReference type="PANTHER" id="PTHR43767">
    <property type="entry name" value="LONG-CHAIN-FATTY-ACID--COA LIGASE"/>
    <property type="match status" value="1"/>
</dbReference>
<feature type="domain" description="AMP-binding enzyme C-terminal" evidence="2">
    <location>
        <begin position="453"/>
        <end position="530"/>
    </location>
</feature>
<accession>A0A1W6YEZ2</accession>
<dbReference type="GO" id="GO:0016878">
    <property type="term" value="F:acid-thiol ligase activity"/>
    <property type="evidence" value="ECO:0007669"/>
    <property type="project" value="UniProtKB-ARBA"/>
</dbReference>
<dbReference type="OrthoDB" id="9766486at2"/>
<sequence length="545" mass="60191">MTPQDIARWPTHLPYGLTTPATNLYFNLFVSATRFPDKAVLIDERGALTYRELLAAVERMAGFLERELGVRGSDPVMVYMQNSREFVVAYHAILRLNAVVVPVNPMNKRAELEHYRTDTQARVVFCDNAMSGELMAMDSVSALVGVIITDADAVSTDRPGVADGAGMAMHGFKTALAAGLAPVAPCDHDPDRLAVILYSSGTTGKPKGCMHTNRSMMASVNSVAHWMAMRFDTVVLAALPFFHITGMQNMMNTPIYVGGTLVLLQRWNRDKAAELIATHKVTHWNTMPTVMIDFLASEHLASYDLRSLKRVGGGGAGMPQAVGERIKALLGVDFLEGYGLSEGMPFTGNPAIHFKRQCLGIPLFDTDARIIDPATLRELSTNEVGEIVICSDKLFAGYWKNEQATHDAFVTLGGQRFFRTGDLGYADDEGYFFIVDRLKRMVNASGYKVWPTEIEALLHEHPDVREACVIAALDPYRGETVKAVIVLKDDAAGRISETAIIDWCKARMAAYKYPRLVEFVADLPRLATGKIAWRQLQEAERAKPR</sequence>
<reference evidence="3 4" key="1">
    <citation type="submission" date="2017-05" db="EMBL/GenBank/DDBJ databases">
        <title>Complete and WGS of Bordetella genogroups.</title>
        <authorList>
            <person name="Spilker T."/>
            <person name="LiPuma J."/>
        </authorList>
    </citation>
    <scope>NUCLEOTIDE SEQUENCE [LARGE SCALE GENOMIC DNA]</scope>
    <source>
        <strain evidence="3 4">AU19157</strain>
    </source>
</reference>
<dbReference type="InterPro" id="IPR025110">
    <property type="entry name" value="AMP-bd_C"/>
</dbReference>
<dbReference type="SUPFAM" id="SSF56801">
    <property type="entry name" value="Acetyl-CoA synthetase-like"/>
    <property type="match status" value="1"/>
</dbReference>
<dbReference type="KEGG" id="bgv:CAL12_01390"/>
<evidence type="ECO:0000313" key="3">
    <source>
        <dbReference type="EMBL" id="ARP79611.1"/>
    </source>
</evidence>
<dbReference type="InterPro" id="IPR020845">
    <property type="entry name" value="AMP-binding_CS"/>
</dbReference>